<reference evidence="3 4" key="1">
    <citation type="submission" date="2015-05" db="EMBL/GenBank/DDBJ databases">
        <title>Genome assembly of Archangium gephyra DSM 2261.</title>
        <authorList>
            <person name="Sharma G."/>
            <person name="Subramanian S."/>
        </authorList>
    </citation>
    <scope>NUCLEOTIDE SEQUENCE [LARGE SCALE GENOMIC DNA]</scope>
    <source>
        <strain evidence="3 4">DSM 2261</strain>
    </source>
</reference>
<dbReference type="InterPro" id="IPR006680">
    <property type="entry name" value="Amidohydro-rel"/>
</dbReference>
<accession>A0AAC8TC69</accession>
<dbReference type="Proteomes" id="UP000035579">
    <property type="component" value="Chromosome"/>
</dbReference>
<gene>
    <name evidence="3" type="ORF">AA314_02211</name>
</gene>
<organism evidence="3 4">
    <name type="scientific">Archangium gephyra</name>
    <dbReference type="NCBI Taxonomy" id="48"/>
    <lineage>
        <taxon>Bacteria</taxon>
        <taxon>Pseudomonadati</taxon>
        <taxon>Myxococcota</taxon>
        <taxon>Myxococcia</taxon>
        <taxon>Myxococcales</taxon>
        <taxon>Cystobacterineae</taxon>
        <taxon>Archangiaceae</taxon>
        <taxon>Archangium</taxon>
    </lineage>
</organism>
<dbReference type="SUPFAM" id="SSF51556">
    <property type="entry name" value="Metallo-dependent hydrolases"/>
    <property type="match status" value="1"/>
</dbReference>
<dbReference type="GO" id="GO:0016787">
    <property type="term" value="F:hydrolase activity"/>
    <property type="evidence" value="ECO:0007669"/>
    <property type="project" value="InterPro"/>
</dbReference>
<dbReference type="EMBL" id="CP011509">
    <property type="protein sequence ID" value="AKJ00585.1"/>
    <property type="molecule type" value="Genomic_DNA"/>
</dbReference>
<name>A0AAC8TC69_9BACT</name>
<dbReference type="PANTHER" id="PTHR21240">
    <property type="entry name" value="2-AMINO-3-CARBOXYLMUCONATE-6-SEMIALDEHYDE DECARBOXYLASE"/>
    <property type="match status" value="1"/>
</dbReference>
<dbReference type="Pfam" id="PF04909">
    <property type="entry name" value="Amidohydro_2"/>
    <property type="match status" value="1"/>
</dbReference>
<proteinExistence type="predicted"/>
<evidence type="ECO:0000259" key="2">
    <source>
        <dbReference type="Pfam" id="PF04909"/>
    </source>
</evidence>
<dbReference type="PANTHER" id="PTHR21240:SF28">
    <property type="entry name" value="ISO-OROTATE DECARBOXYLASE (EUROFUNG)"/>
    <property type="match status" value="1"/>
</dbReference>
<evidence type="ECO:0000256" key="1">
    <source>
        <dbReference type="ARBA" id="ARBA00023239"/>
    </source>
</evidence>
<dbReference type="Gene3D" id="3.20.20.140">
    <property type="entry name" value="Metal-dependent hydrolases"/>
    <property type="match status" value="1"/>
</dbReference>
<sequence length="369" mass="41592">MWKEYLDPAFRDGAPYLQHDHPDESLEARVARLGPKGLVPLPPVVMLDGQPVLHKLSERAQVEMAWNAYHQPAGNPEAGTTPHGQLQSMDQSGVDLAFLYPSFALMLLALESLPAERVDGFARAYNSWLRDFCRVNPERLRGVGAISLHDPERMVPELERVAGFGWTTVTLWPTPVRGRLLSDPAYEPFWSACERLDISVGLHGGTHSRLKTTGADRFDSRFGLHACSHPMEQMMALLALIEGGVLERHPGLRVAFLESGCGWLLYWLWRLDELVFQHMAGEVAGNVRLKPSEYFRRQCFVAIEPDEPYLPEVIRLLGEDNLLFGTDFPHVDHDADIVSRAVALQSRLPEQVLRKILWDNPARFHGVRG</sequence>
<dbReference type="InterPro" id="IPR032465">
    <property type="entry name" value="ACMSD"/>
</dbReference>
<dbReference type="KEGG" id="age:AA314_02211"/>
<dbReference type="GO" id="GO:0005737">
    <property type="term" value="C:cytoplasm"/>
    <property type="evidence" value="ECO:0007669"/>
    <property type="project" value="TreeGrafter"/>
</dbReference>
<dbReference type="GO" id="GO:0019748">
    <property type="term" value="P:secondary metabolic process"/>
    <property type="evidence" value="ECO:0007669"/>
    <property type="project" value="TreeGrafter"/>
</dbReference>
<evidence type="ECO:0000313" key="3">
    <source>
        <dbReference type="EMBL" id="AKJ00585.1"/>
    </source>
</evidence>
<dbReference type="GO" id="GO:0016831">
    <property type="term" value="F:carboxy-lyase activity"/>
    <property type="evidence" value="ECO:0007669"/>
    <property type="project" value="InterPro"/>
</dbReference>
<keyword evidence="1" id="KW-0456">Lyase</keyword>
<protein>
    <submittedName>
        <fullName evidence="3">BarH</fullName>
    </submittedName>
</protein>
<dbReference type="InterPro" id="IPR032466">
    <property type="entry name" value="Metal_Hydrolase"/>
</dbReference>
<feature type="domain" description="Amidohydrolase-related" evidence="2">
    <location>
        <begin position="77"/>
        <end position="364"/>
    </location>
</feature>
<evidence type="ECO:0000313" key="4">
    <source>
        <dbReference type="Proteomes" id="UP000035579"/>
    </source>
</evidence>
<dbReference type="AlphaFoldDB" id="A0AAC8TC69"/>